<keyword evidence="16" id="KW-1185">Reference proteome</keyword>
<proteinExistence type="inferred from homology"/>
<evidence type="ECO:0000256" key="13">
    <source>
        <dbReference type="PIRSR" id="PIRSR000239-1"/>
    </source>
</evidence>
<dbReference type="EC" id="1.11.1.24" evidence="3"/>
<evidence type="ECO:0000256" key="4">
    <source>
        <dbReference type="ARBA" id="ARBA00022559"/>
    </source>
</evidence>
<evidence type="ECO:0000256" key="8">
    <source>
        <dbReference type="ARBA" id="ARBA00023284"/>
    </source>
</evidence>
<evidence type="ECO:0000313" key="15">
    <source>
        <dbReference type="EMBL" id="BAZ94505.1"/>
    </source>
</evidence>
<dbReference type="PIRSF" id="PIRSF000239">
    <property type="entry name" value="AHPC"/>
    <property type="match status" value="1"/>
</dbReference>
<sequence length="154" mass="16752">MLNPGDTAPDFSLEETDGEQVQLSGFKGEKNVVIYFYPKDDTPGCTVEAQDFTALQEQFDAADTVVLGISRDDCGSHAAFRDKYGLTVKLLSDPDASVCEQYGVWQEKAKGGEKKMGIVRSTFIVDQAGTVRHALYGVSAEGHAQEVLEKIKAL</sequence>
<dbReference type="InterPro" id="IPR024706">
    <property type="entry name" value="Peroxiredoxin_AhpC-typ"/>
</dbReference>
<dbReference type="PROSITE" id="PS51352">
    <property type="entry name" value="THIOREDOXIN_2"/>
    <property type="match status" value="1"/>
</dbReference>
<keyword evidence="4" id="KW-0575">Peroxidase</keyword>
<comment type="similarity">
    <text evidence="10">Belongs to the peroxiredoxin family. BCP/PrxQ subfamily.</text>
</comment>
<evidence type="ECO:0000256" key="12">
    <source>
        <dbReference type="ARBA" id="ARBA00049091"/>
    </source>
</evidence>
<dbReference type="KEGG" id="ttc:FOKN1_2125"/>
<dbReference type="GO" id="GO:0034599">
    <property type="term" value="P:cellular response to oxidative stress"/>
    <property type="evidence" value="ECO:0007669"/>
    <property type="project" value="TreeGrafter"/>
</dbReference>
<reference evidence="15 16" key="1">
    <citation type="submission" date="2017-05" db="EMBL/GenBank/DDBJ databases">
        <title>Thiocyanate degradation by Thiohalobacter thiocyanaticus FOKN1.</title>
        <authorList>
            <person name="Oshiki M."/>
            <person name="Fukushima T."/>
            <person name="Kawano S."/>
            <person name="Nakagawa J."/>
        </authorList>
    </citation>
    <scope>NUCLEOTIDE SEQUENCE [LARGE SCALE GENOMIC DNA]</scope>
    <source>
        <strain evidence="15 16">FOKN1</strain>
    </source>
</reference>
<dbReference type="Gene3D" id="3.40.30.10">
    <property type="entry name" value="Glutaredoxin"/>
    <property type="match status" value="1"/>
</dbReference>
<evidence type="ECO:0000256" key="5">
    <source>
        <dbReference type="ARBA" id="ARBA00022862"/>
    </source>
</evidence>
<keyword evidence="8" id="KW-0676">Redox-active center</keyword>
<dbReference type="GO" id="GO:0005737">
    <property type="term" value="C:cytoplasm"/>
    <property type="evidence" value="ECO:0007669"/>
    <property type="project" value="TreeGrafter"/>
</dbReference>
<evidence type="ECO:0000256" key="2">
    <source>
        <dbReference type="ARBA" id="ARBA00011245"/>
    </source>
</evidence>
<keyword evidence="7" id="KW-1015">Disulfide bond</keyword>
<comment type="catalytic activity">
    <reaction evidence="12">
        <text>a hydroperoxide + [thioredoxin]-dithiol = an alcohol + [thioredoxin]-disulfide + H2O</text>
        <dbReference type="Rhea" id="RHEA:62620"/>
        <dbReference type="Rhea" id="RHEA-COMP:10698"/>
        <dbReference type="Rhea" id="RHEA-COMP:10700"/>
        <dbReference type="ChEBI" id="CHEBI:15377"/>
        <dbReference type="ChEBI" id="CHEBI:29950"/>
        <dbReference type="ChEBI" id="CHEBI:30879"/>
        <dbReference type="ChEBI" id="CHEBI:35924"/>
        <dbReference type="ChEBI" id="CHEBI:50058"/>
        <dbReference type="EC" id="1.11.1.24"/>
    </reaction>
</comment>
<evidence type="ECO:0000256" key="9">
    <source>
        <dbReference type="ARBA" id="ARBA00032824"/>
    </source>
</evidence>
<dbReference type="AlphaFoldDB" id="A0A1Z4VSR8"/>
<keyword evidence="6" id="KW-0560">Oxidoreductase</keyword>
<evidence type="ECO:0000256" key="11">
    <source>
        <dbReference type="ARBA" id="ARBA00042639"/>
    </source>
</evidence>
<dbReference type="InterPro" id="IPR000866">
    <property type="entry name" value="AhpC/TSA"/>
</dbReference>
<dbReference type="FunFam" id="3.40.30.10:FF:000007">
    <property type="entry name" value="Thioredoxin-dependent thiol peroxidase"/>
    <property type="match status" value="1"/>
</dbReference>
<dbReference type="Pfam" id="PF00578">
    <property type="entry name" value="AhpC-TSA"/>
    <property type="match status" value="1"/>
</dbReference>
<keyword evidence="5" id="KW-0049">Antioxidant</keyword>
<evidence type="ECO:0000256" key="6">
    <source>
        <dbReference type="ARBA" id="ARBA00023002"/>
    </source>
</evidence>
<dbReference type="GO" id="GO:0008379">
    <property type="term" value="F:thioredoxin peroxidase activity"/>
    <property type="evidence" value="ECO:0007669"/>
    <property type="project" value="TreeGrafter"/>
</dbReference>
<dbReference type="EMBL" id="AP018052">
    <property type="protein sequence ID" value="BAZ94505.1"/>
    <property type="molecule type" value="Genomic_DNA"/>
</dbReference>
<dbReference type="InterPro" id="IPR013766">
    <property type="entry name" value="Thioredoxin_domain"/>
</dbReference>
<comment type="function">
    <text evidence="1">Thiol-specific peroxidase that catalyzes the reduction of hydrogen peroxide and organic hydroperoxides to water and alcohols, respectively. Plays a role in cell protection against oxidative stress by detoxifying peroxides and as sensor of hydrogen peroxide-mediated signaling events.</text>
</comment>
<feature type="domain" description="Thioredoxin" evidence="14">
    <location>
        <begin position="2"/>
        <end position="154"/>
    </location>
</feature>
<dbReference type="SUPFAM" id="SSF52833">
    <property type="entry name" value="Thioredoxin-like"/>
    <property type="match status" value="1"/>
</dbReference>
<evidence type="ECO:0000256" key="1">
    <source>
        <dbReference type="ARBA" id="ARBA00003330"/>
    </source>
</evidence>
<feature type="active site" description="Cysteine sulfenic acid (-SOH) intermediate; for peroxidase activity" evidence="13">
    <location>
        <position position="45"/>
    </location>
</feature>
<evidence type="ECO:0000259" key="14">
    <source>
        <dbReference type="PROSITE" id="PS51352"/>
    </source>
</evidence>
<name>A0A1Z4VSR8_9GAMM</name>
<evidence type="ECO:0000313" key="16">
    <source>
        <dbReference type="Proteomes" id="UP000218765"/>
    </source>
</evidence>
<evidence type="ECO:0000256" key="7">
    <source>
        <dbReference type="ARBA" id="ARBA00023157"/>
    </source>
</evidence>
<dbReference type="OrthoDB" id="9812811at2"/>
<organism evidence="15 16">
    <name type="scientific">Thiohalobacter thiocyanaticus</name>
    <dbReference type="NCBI Taxonomy" id="585455"/>
    <lineage>
        <taxon>Bacteria</taxon>
        <taxon>Pseudomonadati</taxon>
        <taxon>Pseudomonadota</taxon>
        <taxon>Gammaproteobacteria</taxon>
        <taxon>Thiohalobacterales</taxon>
        <taxon>Thiohalobacteraceae</taxon>
        <taxon>Thiohalobacter</taxon>
    </lineage>
</organism>
<dbReference type="InterPro" id="IPR036249">
    <property type="entry name" value="Thioredoxin-like_sf"/>
</dbReference>
<accession>A0A1Z4VSR8</accession>
<dbReference type="RefSeq" id="WP_096366587.1">
    <property type="nucleotide sequence ID" value="NZ_AP018052.1"/>
</dbReference>
<dbReference type="GO" id="GO:0045454">
    <property type="term" value="P:cell redox homeostasis"/>
    <property type="evidence" value="ECO:0007669"/>
    <property type="project" value="TreeGrafter"/>
</dbReference>
<dbReference type="InterPro" id="IPR050924">
    <property type="entry name" value="Peroxiredoxin_BCP/PrxQ"/>
</dbReference>
<gene>
    <name evidence="15" type="ORF">FOKN1_2125</name>
</gene>
<dbReference type="Proteomes" id="UP000218765">
    <property type="component" value="Chromosome"/>
</dbReference>
<comment type="subunit">
    <text evidence="2">Monomer.</text>
</comment>
<dbReference type="CDD" id="cd03017">
    <property type="entry name" value="PRX_BCP"/>
    <property type="match status" value="1"/>
</dbReference>
<dbReference type="PANTHER" id="PTHR42801:SF4">
    <property type="entry name" value="AHPC_TSA FAMILY PROTEIN"/>
    <property type="match status" value="1"/>
</dbReference>
<dbReference type="PANTHER" id="PTHR42801">
    <property type="entry name" value="THIOREDOXIN-DEPENDENT PEROXIDE REDUCTASE"/>
    <property type="match status" value="1"/>
</dbReference>
<evidence type="ECO:0000256" key="10">
    <source>
        <dbReference type="ARBA" id="ARBA00038489"/>
    </source>
</evidence>
<evidence type="ECO:0000256" key="3">
    <source>
        <dbReference type="ARBA" id="ARBA00013017"/>
    </source>
</evidence>
<protein>
    <recommendedName>
        <fullName evidence="3">thioredoxin-dependent peroxiredoxin</fullName>
        <ecNumber evidence="3">1.11.1.24</ecNumber>
    </recommendedName>
    <alternativeName>
        <fullName evidence="9">Thioredoxin peroxidase</fullName>
    </alternativeName>
    <alternativeName>
        <fullName evidence="11">Thioredoxin-dependent peroxiredoxin Bcp</fullName>
    </alternativeName>
</protein>